<accession>A0A2V1N0A3</accession>
<dbReference type="CDD" id="cd04301">
    <property type="entry name" value="NAT_SF"/>
    <property type="match status" value="1"/>
</dbReference>
<dbReference type="EMBL" id="QCXQ01000002">
    <property type="protein sequence ID" value="PWG00492.1"/>
    <property type="molecule type" value="Genomic_DNA"/>
</dbReference>
<keyword evidence="2" id="KW-0012">Acyltransferase</keyword>
<dbReference type="OrthoDB" id="7205533at2"/>
<keyword evidence="1 4" id="KW-0808">Transferase</keyword>
<evidence type="ECO:0000256" key="1">
    <source>
        <dbReference type="ARBA" id="ARBA00022679"/>
    </source>
</evidence>
<evidence type="ECO:0000256" key="2">
    <source>
        <dbReference type="ARBA" id="ARBA00023315"/>
    </source>
</evidence>
<dbReference type="InterPro" id="IPR016181">
    <property type="entry name" value="Acyl_CoA_acyltransferase"/>
</dbReference>
<proteinExistence type="predicted"/>
<name>A0A2V1N0A3_9LACO</name>
<dbReference type="Proteomes" id="UP000245080">
    <property type="component" value="Unassembled WGS sequence"/>
</dbReference>
<evidence type="ECO:0000259" key="3">
    <source>
        <dbReference type="PROSITE" id="PS51186"/>
    </source>
</evidence>
<comment type="caution">
    <text evidence="4">The sequence shown here is derived from an EMBL/GenBank/DDBJ whole genome shotgun (WGS) entry which is preliminary data.</text>
</comment>
<dbReference type="Gene3D" id="3.40.630.30">
    <property type="match status" value="1"/>
</dbReference>
<organism evidence="4 5">
    <name type="scientific">Levilactobacillus bambusae</name>
    <dbReference type="NCBI Taxonomy" id="2024736"/>
    <lineage>
        <taxon>Bacteria</taxon>
        <taxon>Bacillati</taxon>
        <taxon>Bacillota</taxon>
        <taxon>Bacilli</taxon>
        <taxon>Lactobacillales</taxon>
        <taxon>Lactobacillaceae</taxon>
        <taxon>Levilactobacillus</taxon>
    </lineage>
</organism>
<dbReference type="InterPro" id="IPR050832">
    <property type="entry name" value="Bact_Acetyltransf"/>
</dbReference>
<dbReference type="PANTHER" id="PTHR43877:SF2">
    <property type="entry name" value="AMINOALKYLPHOSPHONATE N-ACETYLTRANSFERASE-RELATED"/>
    <property type="match status" value="1"/>
</dbReference>
<dbReference type="RefSeq" id="WP_109250438.1">
    <property type="nucleotide sequence ID" value="NZ_QCXQ01000002.1"/>
</dbReference>
<protein>
    <submittedName>
        <fullName evidence="4">GNAT family N-acetyltransferase</fullName>
    </submittedName>
</protein>
<reference evidence="4 5" key="1">
    <citation type="journal article" date="2018" name="Int. J. Syst. Evol. Microbiol.">
        <title>Lactobacillus bambusae sp. nov., isolated from a traditional fermented Ma-bamboo shoots of Taiwan.</title>
        <authorList>
            <person name="Wang L.-T."/>
        </authorList>
    </citation>
    <scope>NUCLEOTIDE SEQUENCE [LARGE SCALE GENOMIC DNA]</scope>
    <source>
        <strain evidence="4 5">BS-W1</strain>
    </source>
</reference>
<dbReference type="GO" id="GO:0016747">
    <property type="term" value="F:acyltransferase activity, transferring groups other than amino-acyl groups"/>
    <property type="evidence" value="ECO:0007669"/>
    <property type="project" value="InterPro"/>
</dbReference>
<sequence length="173" mass="20082">MSITIRQVQLSELAVLQAISRETFADTFGPFNTARNIQAYLNRAYSSEQLTTELQTENSKFYFLFVNHQLAGYLKLNVETAQSEPMPATHLEVERIYIRQPFKRQGLGTRLIDFAVLEATNQAKTHLWLGVWEHNDAAQQFYRRMGFQPFSEHVFHIGQASQRDLLMSRRLAK</sequence>
<dbReference type="SUPFAM" id="SSF55729">
    <property type="entry name" value="Acyl-CoA N-acyltransferases (Nat)"/>
    <property type="match status" value="1"/>
</dbReference>
<keyword evidence="5" id="KW-1185">Reference proteome</keyword>
<feature type="domain" description="N-acetyltransferase" evidence="3">
    <location>
        <begin position="3"/>
        <end position="172"/>
    </location>
</feature>
<dbReference type="AlphaFoldDB" id="A0A2V1N0A3"/>
<gene>
    <name evidence="4" type="ORF">DCM90_06085</name>
</gene>
<evidence type="ECO:0000313" key="5">
    <source>
        <dbReference type="Proteomes" id="UP000245080"/>
    </source>
</evidence>
<evidence type="ECO:0000313" key="4">
    <source>
        <dbReference type="EMBL" id="PWG00492.1"/>
    </source>
</evidence>
<dbReference type="Pfam" id="PF00583">
    <property type="entry name" value="Acetyltransf_1"/>
    <property type="match status" value="1"/>
</dbReference>
<dbReference type="PROSITE" id="PS51186">
    <property type="entry name" value="GNAT"/>
    <property type="match status" value="1"/>
</dbReference>
<dbReference type="InterPro" id="IPR000182">
    <property type="entry name" value="GNAT_dom"/>
</dbReference>
<dbReference type="PANTHER" id="PTHR43877">
    <property type="entry name" value="AMINOALKYLPHOSPHONATE N-ACETYLTRANSFERASE-RELATED-RELATED"/>
    <property type="match status" value="1"/>
</dbReference>